<dbReference type="InterPro" id="IPR029064">
    <property type="entry name" value="Ribosomal_eL30-like_sf"/>
</dbReference>
<evidence type="ECO:0000256" key="3">
    <source>
        <dbReference type="SAM" id="MobiDB-lite"/>
    </source>
</evidence>
<dbReference type="InterPro" id="IPR002415">
    <property type="entry name" value="H/ACA_rnp_Nhp2-like"/>
</dbReference>
<proteinExistence type="inferred from homology"/>
<protein>
    <recommendedName>
        <fullName evidence="4">Ribosomal protein eL8/eL30/eS12/Gadd45 domain-containing protein</fullName>
    </recommendedName>
</protein>
<dbReference type="OrthoDB" id="5364946at2759"/>
<dbReference type="PANTHER" id="PTHR23105">
    <property type="entry name" value="RIBOSOMAL PROTEIN L7AE FAMILY MEMBER"/>
    <property type="match status" value="1"/>
</dbReference>
<name>A0A8H6G4N4_9LECA</name>
<sequence>MAKEKPTDPEKEAKKLAKAEKKAKRSETNGVHKSKSDKKEKKEKKTAAATSDAEVTTKLLNTLEETKPGSVAVKEGNGDVKVKVKMEPLLGALVPFANPLADEKAGKKVLKSVKKATKNKSLKRGVKEVVKSLRKSSTAAATAGSGDPPAIVILAADISPMDVISHIPVLCEDHGVPYIYVTSRAELGAAASTSRPTSVVMLTQEAVGKKKGGEEKGGEEEFKEVYRDLVKIVLKASRDSIVDQNSKPKSEIIAERQSNLPLPDDPPVASDWNSSDASKVNVGSGGVESDISYGGDIREPATSDSSARTDGETFNKNSSLPQGVGREGHDGLDGLPKDALKK</sequence>
<gene>
    <name evidence="5" type="ORF">HO173_001136</name>
</gene>
<dbReference type="RefSeq" id="XP_037169727.1">
    <property type="nucleotide sequence ID" value="XM_037303080.1"/>
</dbReference>
<keyword evidence="6" id="KW-1185">Reference proteome</keyword>
<dbReference type="SUPFAM" id="SSF55315">
    <property type="entry name" value="L30e-like"/>
    <property type="match status" value="1"/>
</dbReference>
<dbReference type="Pfam" id="PF01248">
    <property type="entry name" value="Ribosomal_L7Ae"/>
    <property type="match status" value="1"/>
</dbReference>
<dbReference type="EMBL" id="JACCJC010000003">
    <property type="protein sequence ID" value="KAF6240468.1"/>
    <property type="molecule type" value="Genomic_DNA"/>
</dbReference>
<dbReference type="Gene3D" id="3.30.1330.30">
    <property type="match status" value="1"/>
</dbReference>
<dbReference type="InterPro" id="IPR050257">
    <property type="entry name" value="eL8/uL1-like"/>
</dbReference>
<feature type="compositionally biased region" description="Basic and acidic residues" evidence="3">
    <location>
        <begin position="37"/>
        <end position="46"/>
    </location>
</feature>
<dbReference type="InterPro" id="IPR004038">
    <property type="entry name" value="Ribosomal_eL8/eL30/eS12/Gad45"/>
</dbReference>
<evidence type="ECO:0000259" key="4">
    <source>
        <dbReference type="Pfam" id="PF01248"/>
    </source>
</evidence>
<keyword evidence="2" id="KW-0694">RNA-binding</keyword>
<feature type="compositionally biased region" description="Low complexity" evidence="3">
    <location>
        <begin position="47"/>
        <end position="63"/>
    </location>
</feature>
<comment type="similarity">
    <text evidence="1">Belongs to the eukaryotic ribosomal protein eL8 family.</text>
</comment>
<evidence type="ECO:0000313" key="5">
    <source>
        <dbReference type="EMBL" id="KAF6240468.1"/>
    </source>
</evidence>
<dbReference type="PRINTS" id="PR00883">
    <property type="entry name" value="NUCLEARHMG"/>
</dbReference>
<dbReference type="GO" id="GO:1990904">
    <property type="term" value="C:ribonucleoprotein complex"/>
    <property type="evidence" value="ECO:0007669"/>
    <property type="project" value="InterPro"/>
</dbReference>
<feature type="compositionally biased region" description="Basic and acidic residues" evidence="3">
    <location>
        <begin position="326"/>
        <end position="342"/>
    </location>
</feature>
<feature type="domain" description="Ribosomal protein eL8/eL30/eS12/Gadd45" evidence="4">
    <location>
        <begin position="108"/>
        <end position="205"/>
    </location>
</feature>
<evidence type="ECO:0000256" key="1">
    <source>
        <dbReference type="ARBA" id="ARBA00007337"/>
    </source>
</evidence>
<dbReference type="GO" id="GO:0003723">
    <property type="term" value="F:RNA binding"/>
    <property type="evidence" value="ECO:0007669"/>
    <property type="project" value="UniProtKB-KW"/>
</dbReference>
<accession>A0A8H6G4N4</accession>
<evidence type="ECO:0000313" key="6">
    <source>
        <dbReference type="Proteomes" id="UP000578531"/>
    </source>
</evidence>
<dbReference type="GO" id="GO:0005730">
    <property type="term" value="C:nucleolus"/>
    <property type="evidence" value="ECO:0007669"/>
    <property type="project" value="InterPro"/>
</dbReference>
<evidence type="ECO:0000256" key="2">
    <source>
        <dbReference type="ARBA" id="ARBA00022884"/>
    </source>
</evidence>
<dbReference type="GO" id="GO:0042254">
    <property type="term" value="P:ribosome biogenesis"/>
    <property type="evidence" value="ECO:0007669"/>
    <property type="project" value="InterPro"/>
</dbReference>
<feature type="compositionally biased region" description="Basic and acidic residues" evidence="3">
    <location>
        <begin position="296"/>
        <end position="313"/>
    </location>
</feature>
<comment type="caution">
    <text evidence="5">The sequence shown here is derived from an EMBL/GenBank/DDBJ whole genome shotgun (WGS) entry which is preliminary data.</text>
</comment>
<dbReference type="Proteomes" id="UP000578531">
    <property type="component" value="Unassembled WGS sequence"/>
</dbReference>
<dbReference type="GeneID" id="59282812"/>
<organism evidence="5 6">
    <name type="scientific">Letharia columbiana</name>
    <dbReference type="NCBI Taxonomy" id="112416"/>
    <lineage>
        <taxon>Eukaryota</taxon>
        <taxon>Fungi</taxon>
        <taxon>Dikarya</taxon>
        <taxon>Ascomycota</taxon>
        <taxon>Pezizomycotina</taxon>
        <taxon>Lecanoromycetes</taxon>
        <taxon>OSLEUM clade</taxon>
        <taxon>Lecanoromycetidae</taxon>
        <taxon>Lecanorales</taxon>
        <taxon>Lecanorineae</taxon>
        <taxon>Parmeliaceae</taxon>
        <taxon>Letharia</taxon>
    </lineage>
</organism>
<dbReference type="InterPro" id="IPR004037">
    <property type="entry name" value="Ribosomal_eL8-like_CS"/>
</dbReference>
<feature type="compositionally biased region" description="Basic and acidic residues" evidence="3">
    <location>
        <begin position="1"/>
        <end position="20"/>
    </location>
</feature>
<dbReference type="AlphaFoldDB" id="A0A8H6G4N4"/>
<dbReference type="PROSITE" id="PS01082">
    <property type="entry name" value="RIBOSOMAL_L7AE"/>
    <property type="match status" value="1"/>
</dbReference>
<feature type="region of interest" description="Disordered" evidence="3">
    <location>
        <begin position="1"/>
        <end position="73"/>
    </location>
</feature>
<feature type="compositionally biased region" description="Basic and acidic residues" evidence="3">
    <location>
        <begin position="240"/>
        <end position="254"/>
    </location>
</feature>
<reference evidence="5 6" key="1">
    <citation type="journal article" date="2020" name="Genomics">
        <title>Complete, high-quality genomes from long-read metagenomic sequencing of two wolf lichen thalli reveals enigmatic genome architecture.</title>
        <authorList>
            <person name="McKenzie S.K."/>
            <person name="Walston R.F."/>
            <person name="Allen J.L."/>
        </authorList>
    </citation>
    <scope>NUCLEOTIDE SEQUENCE [LARGE SCALE GENOMIC DNA]</scope>
    <source>
        <strain evidence="5">WasteWater2</strain>
    </source>
</reference>
<feature type="region of interest" description="Disordered" evidence="3">
    <location>
        <begin position="240"/>
        <end position="342"/>
    </location>
</feature>